<comment type="subcellular location">
    <subcellularLocation>
        <location evidence="1">Cell inner membrane</location>
        <topology evidence="1">Multi-pass membrane protein</topology>
    </subcellularLocation>
    <subcellularLocation>
        <location evidence="11">Cell membrane</location>
        <topology evidence="11">Multi-pass membrane protein</topology>
    </subcellularLocation>
</comment>
<evidence type="ECO:0000256" key="1">
    <source>
        <dbReference type="ARBA" id="ARBA00004429"/>
    </source>
</evidence>
<evidence type="ECO:0000313" key="13">
    <source>
        <dbReference type="EMBL" id="MBB6261320.1"/>
    </source>
</evidence>
<keyword evidence="7 11" id="KW-0812">Transmembrane</keyword>
<protein>
    <recommendedName>
        <fullName evidence="3">Thiamine transport system permease protein ThiP</fullName>
    </recommendedName>
</protein>
<keyword evidence="9 11" id="KW-1133">Transmembrane helix</keyword>
<keyword evidence="5" id="KW-1003">Cell membrane</keyword>
<evidence type="ECO:0000256" key="3">
    <source>
        <dbReference type="ARBA" id="ARBA00016947"/>
    </source>
</evidence>
<feature type="transmembrane region" description="Helical" evidence="11">
    <location>
        <begin position="289"/>
        <end position="315"/>
    </location>
</feature>
<keyword evidence="6" id="KW-0997">Cell inner membrane</keyword>
<dbReference type="GO" id="GO:0005886">
    <property type="term" value="C:plasma membrane"/>
    <property type="evidence" value="ECO:0007669"/>
    <property type="project" value="UniProtKB-SubCell"/>
</dbReference>
<feature type="transmembrane region" description="Helical" evidence="11">
    <location>
        <begin position="408"/>
        <end position="429"/>
    </location>
</feature>
<dbReference type="PROSITE" id="PS50928">
    <property type="entry name" value="ABC_TM1"/>
    <property type="match status" value="2"/>
</dbReference>
<feature type="domain" description="ABC transmembrane type-1" evidence="12">
    <location>
        <begin position="54"/>
        <end position="258"/>
    </location>
</feature>
<dbReference type="Proteomes" id="UP000555393">
    <property type="component" value="Unassembled WGS sequence"/>
</dbReference>
<dbReference type="SUPFAM" id="SSF161098">
    <property type="entry name" value="MetI-like"/>
    <property type="match status" value="2"/>
</dbReference>
<dbReference type="RefSeq" id="WP_343060984.1">
    <property type="nucleotide sequence ID" value="NZ_JACIIU010000007.1"/>
</dbReference>
<dbReference type="InterPro" id="IPR000515">
    <property type="entry name" value="MetI-like"/>
</dbReference>
<feature type="transmembrane region" description="Helical" evidence="11">
    <location>
        <begin position="239"/>
        <end position="263"/>
    </location>
</feature>
<feature type="transmembrane region" description="Helical" evidence="11">
    <location>
        <begin position="12"/>
        <end position="37"/>
    </location>
</feature>
<comment type="subunit">
    <text evidence="2">The complex is composed of two ATP-binding proteins (ThiQ), two transmembrane proteins (ThiP) and a solute-binding protein (ThiB).</text>
</comment>
<dbReference type="Pfam" id="PF00528">
    <property type="entry name" value="BPD_transp_1"/>
    <property type="match status" value="1"/>
</dbReference>
<evidence type="ECO:0000256" key="2">
    <source>
        <dbReference type="ARBA" id="ARBA00011650"/>
    </source>
</evidence>
<name>A0A841LWS8_9HYPH</name>
<sequence>MRHLRSSFIKPLSGSIALAFLGLLAGGALFSLGWQSFGESSLFANFDTYVWRITRFTLLQALLSSLLSVAVAIPLARALHASHEFYGRAFILRLFTLPLVLPSLVAILGITAIYGRNGLIACLFNLSGSSFVPNIYGLTGILLAHVFFNMPLAVRLILANLETIPADYWKLSAQLGMGNFARFRLIEWPVIRRNLSGIAGLIFMLCITSFTTVLTLGGGPRATTLEVAIYQALHFDFDLTRAVALTLMQLVLTLSVLALLRFFGRPSEEGFSLQITTKRYDHAKKTERLTNYAIILLGLFFVASPVIGIVASSFMADFTRLLSEAAVWNAIFTSLWLGASSACLSVGLSFALVIAREYSASQTINIKPRPLTRFYQNALETGSGLILVVPPIILGAGWFILLRNFGNPFSFASMMVITVNAAMAMPFAVRLIRPAWDNAAANHNQLCAQLGISGINRLRLIDWPVMRQPAIIAFAFAFALSLGDLGTIALFGSDALTTLPYLLLQRMGSYRTLDAAGLALILGGLCLLLMMIADRAAKSRPYQPCPCKKAG</sequence>
<feature type="transmembrane region" description="Helical" evidence="11">
    <location>
        <begin position="377"/>
        <end position="402"/>
    </location>
</feature>
<keyword evidence="4 11" id="KW-0813">Transport</keyword>
<evidence type="ECO:0000256" key="4">
    <source>
        <dbReference type="ARBA" id="ARBA00022448"/>
    </source>
</evidence>
<proteinExistence type="inferred from homology"/>
<reference evidence="13 14" key="1">
    <citation type="submission" date="2020-08" db="EMBL/GenBank/DDBJ databases">
        <title>Genomic Encyclopedia of Type Strains, Phase IV (KMG-IV): sequencing the most valuable type-strain genomes for metagenomic binning, comparative biology and taxonomic classification.</title>
        <authorList>
            <person name="Goeker M."/>
        </authorList>
    </citation>
    <scope>NUCLEOTIDE SEQUENCE [LARGE SCALE GENOMIC DNA]</scope>
    <source>
        <strain evidence="13 14">DSM 22336</strain>
    </source>
</reference>
<comment type="similarity">
    <text evidence="11">Belongs to the binding-protein-dependent transport system permease family.</text>
</comment>
<evidence type="ECO:0000256" key="8">
    <source>
        <dbReference type="ARBA" id="ARBA00022737"/>
    </source>
</evidence>
<dbReference type="PANTHER" id="PTHR30183">
    <property type="entry name" value="MOLYBDENUM TRANSPORT SYSTEM PERMEASE PROTEIN MODB"/>
    <property type="match status" value="1"/>
</dbReference>
<feature type="transmembrane region" description="Helical" evidence="11">
    <location>
        <begin position="512"/>
        <end position="533"/>
    </location>
</feature>
<feature type="transmembrane region" description="Helical" evidence="11">
    <location>
        <begin position="91"/>
        <end position="115"/>
    </location>
</feature>
<dbReference type="NCBIfam" id="TIGR01253">
    <property type="entry name" value="thiP"/>
    <property type="match status" value="1"/>
</dbReference>
<feature type="transmembrane region" description="Helical" evidence="11">
    <location>
        <begin position="198"/>
        <end position="219"/>
    </location>
</feature>
<keyword evidence="14" id="KW-1185">Reference proteome</keyword>
<dbReference type="GO" id="GO:0022857">
    <property type="term" value="F:transmembrane transporter activity"/>
    <property type="evidence" value="ECO:0007669"/>
    <property type="project" value="InterPro"/>
</dbReference>
<feature type="transmembrane region" description="Helical" evidence="11">
    <location>
        <begin position="470"/>
        <end position="492"/>
    </location>
</feature>
<gene>
    <name evidence="13" type="ORF">FHS77_001871</name>
</gene>
<dbReference type="PANTHER" id="PTHR30183:SF9">
    <property type="entry name" value="THIAMINE TRANSPORT SYSTEM PERMEASE PROTEIN THIP"/>
    <property type="match status" value="1"/>
</dbReference>
<evidence type="ECO:0000313" key="14">
    <source>
        <dbReference type="Proteomes" id="UP000555393"/>
    </source>
</evidence>
<dbReference type="CDD" id="cd06261">
    <property type="entry name" value="TM_PBP2"/>
    <property type="match status" value="2"/>
</dbReference>
<feature type="transmembrane region" description="Helical" evidence="11">
    <location>
        <begin position="335"/>
        <end position="356"/>
    </location>
</feature>
<evidence type="ECO:0000256" key="6">
    <source>
        <dbReference type="ARBA" id="ARBA00022519"/>
    </source>
</evidence>
<feature type="domain" description="ABC transmembrane type-1" evidence="12">
    <location>
        <begin position="331"/>
        <end position="531"/>
    </location>
</feature>
<evidence type="ECO:0000256" key="11">
    <source>
        <dbReference type="RuleBase" id="RU363032"/>
    </source>
</evidence>
<dbReference type="InterPro" id="IPR005947">
    <property type="entry name" value="ThiP_ABC_transpt"/>
</dbReference>
<dbReference type="EMBL" id="JACIIU010000007">
    <property type="protein sequence ID" value="MBB6261320.1"/>
    <property type="molecule type" value="Genomic_DNA"/>
</dbReference>
<feature type="transmembrane region" description="Helical" evidence="11">
    <location>
        <begin position="135"/>
        <end position="158"/>
    </location>
</feature>
<accession>A0A841LWS8</accession>
<evidence type="ECO:0000256" key="9">
    <source>
        <dbReference type="ARBA" id="ARBA00022989"/>
    </source>
</evidence>
<comment type="caution">
    <text evidence="13">The sequence shown here is derived from an EMBL/GenBank/DDBJ whole genome shotgun (WGS) entry which is preliminary data.</text>
</comment>
<organism evidence="13 14">
    <name type="scientific">Paenochrobactrum gallinarii</name>
    <dbReference type="NCBI Taxonomy" id="643673"/>
    <lineage>
        <taxon>Bacteria</taxon>
        <taxon>Pseudomonadati</taxon>
        <taxon>Pseudomonadota</taxon>
        <taxon>Alphaproteobacteria</taxon>
        <taxon>Hyphomicrobiales</taxon>
        <taxon>Brucellaceae</taxon>
        <taxon>Paenochrobactrum</taxon>
    </lineage>
</organism>
<dbReference type="Gene3D" id="1.10.3720.10">
    <property type="entry name" value="MetI-like"/>
    <property type="match status" value="2"/>
</dbReference>
<dbReference type="InterPro" id="IPR035906">
    <property type="entry name" value="MetI-like_sf"/>
</dbReference>
<dbReference type="AlphaFoldDB" id="A0A841LWS8"/>
<evidence type="ECO:0000256" key="7">
    <source>
        <dbReference type="ARBA" id="ARBA00022692"/>
    </source>
</evidence>
<keyword evidence="10 11" id="KW-0472">Membrane</keyword>
<evidence type="ECO:0000259" key="12">
    <source>
        <dbReference type="PROSITE" id="PS50928"/>
    </source>
</evidence>
<evidence type="ECO:0000256" key="5">
    <source>
        <dbReference type="ARBA" id="ARBA00022475"/>
    </source>
</evidence>
<evidence type="ECO:0000256" key="10">
    <source>
        <dbReference type="ARBA" id="ARBA00023136"/>
    </source>
</evidence>
<feature type="transmembrane region" description="Helical" evidence="11">
    <location>
        <begin position="57"/>
        <end position="79"/>
    </location>
</feature>
<keyword evidence="8" id="KW-0677">Repeat</keyword>
<dbReference type="GO" id="GO:0015888">
    <property type="term" value="P:thiamine transport"/>
    <property type="evidence" value="ECO:0007669"/>
    <property type="project" value="InterPro"/>
</dbReference>